<dbReference type="Pfam" id="PF13245">
    <property type="entry name" value="AAA_19"/>
    <property type="match status" value="1"/>
</dbReference>
<keyword evidence="2 5" id="KW-0378">Hydrolase</keyword>
<evidence type="ECO:0000256" key="3">
    <source>
        <dbReference type="ARBA" id="ARBA00022806"/>
    </source>
</evidence>
<dbReference type="GO" id="GO:0005829">
    <property type="term" value="C:cytosol"/>
    <property type="evidence" value="ECO:0007669"/>
    <property type="project" value="TreeGrafter"/>
</dbReference>
<dbReference type="Proteomes" id="UP000244052">
    <property type="component" value="Unassembled WGS sequence"/>
</dbReference>
<gene>
    <name evidence="8" type="ORF">DBO86_03635</name>
</gene>
<dbReference type="PROSITE" id="PS51198">
    <property type="entry name" value="UVRD_HELICASE_ATP_BIND"/>
    <property type="match status" value="1"/>
</dbReference>
<proteinExistence type="predicted"/>
<keyword evidence="4 5" id="KW-0067">ATP-binding</keyword>
<dbReference type="SUPFAM" id="SSF52540">
    <property type="entry name" value="P-loop containing nucleoside triphosphate hydrolases"/>
    <property type="match status" value="1"/>
</dbReference>
<dbReference type="RefSeq" id="WP_108232998.1">
    <property type="nucleotide sequence ID" value="NZ_QASO01000022.1"/>
</dbReference>
<evidence type="ECO:0000256" key="4">
    <source>
        <dbReference type="ARBA" id="ARBA00022840"/>
    </source>
</evidence>
<evidence type="ECO:0000313" key="9">
    <source>
        <dbReference type="Proteomes" id="UP000244052"/>
    </source>
</evidence>
<feature type="region of interest" description="Disordered" evidence="6">
    <location>
        <begin position="479"/>
        <end position="504"/>
    </location>
</feature>
<dbReference type="PANTHER" id="PTHR11070:SF3">
    <property type="entry name" value="DNA 3'-5' HELICASE"/>
    <property type="match status" value="1"/>
</dbReference>
<feature type="domain" description="UvrD-like helicase ATP-binding" evidence="7">
    <location>
        <begin position="16"/>
        <end position="288"/>
    </location>
</feature>
<dbReference type="GO" id="GO:0000725">
    <property type="term" value="P:recombinational repair"/>
    <property type="evidence" value="ECO:0007669"/>
    <property type="project" value="TreeGrafter"/>
</dbReference>
<organism evidence="8 9">
    <name type="scientific">Ectopseudomonas oleovorans</name>
    <name type="common">Pseudomonas oleovorans</name>
    <dbReference type="NCBI Taxonomy" id="301"/>
    <lineage>
        <taxon>Bacteria</taxon>
        <taxon>Pseudomonadati</taxon>
        <taxon>Pseudomonadota</taxon>
        <taxon>Gammaproteobacteria</taxon>
        <taxon>Pseudomonadales</taxon>
        <taxon>Pseudomonadaceae</taxon>
        <taxon>Ectopseudomonas</taxon>
    </lineage>
</organism>
<dbReference type="PANTHER" id="PTHR11070">
    <property type="entry name" value="UVRD / RECB / PCRA DNA HELICASE FAMILY MEMBER"/>
    <property type="match status" value="1"/>
</dbReference>
<dbReference type="GO" id="GO:0016787">
    <property type="term" value="F:hydrolase activity"/>
    <property type="evidence" value="ECO:0007669"/>
    <property type="project" value="UniProtKB-UniRule"/>
</dbReference>
<dbReference type="InterPro" id="IPR014016">
    <property type="entry name" value="UvrD-like_ATP-bd"/>
</dbReference>
<evidence type="ECO:0000256" key="1">
    <source>
        <dbReference type="ARBA" id="ARBA00022741"/>
    </source>
</evidence>
<sequence>MTVEVIALGSSDTDDAVDAEIGACLDAKAPKSFFLYAGAGSGKTRSLKSALQSFRERYGAGFRRAGKKVAVITYTNAAADEIASRVGQDPLFPISTIHSFCWSQIGSYHADIQAWLLANLPRDLAELQEKQVKGRAGTKAALDRERGITAILKRIGWLHTPRRFTYNPNGDNFGSDSLSHSEVLKITADFIVSKPSMQAVLVSKFPFLLIDESQDTSKVLMDAFLALAAANTGRFALGLFGDTMQRIYADGKPDLGRDVPEDWAKPVKRMNHRSPQQVIQLGNSLRSAVDGQRQLARDDSAAGIVRLFITSATTLDKPAVEQQIRGRMAEICDDEGWEEGETAVKTLTLEHHMAASRCGFLSMFQALDQDSRLSTGLRKGDLAGLRFFTERVAPLLATSAANDKFGVMAHLRRTSPLLRRATLAISDDPDTPLRAARQAVEALTALDVDHPATKFLDVLECVAVHGLFEIPASLRPFVTTEAGTGQGPQDSLLDEEADEGDVETSPSSLQAWRTFLETPYNQIVPFIEYISVHGPYGTHQGVKGLEFERVLVVLDDSEAKGFLFSYEKLFGAKPLSDGDHQRMAEGGETGIDRTRRLLYVTCTRAQKSLALVAYTESPDELATAIVRQGWFEVDELERV</sequence>
<evidence type="ECO:0000256" key="5">
    <source>
        <dbReference type="PROSITE-ProRule" id="PRU00560"/>
    </source>
</evidence>
<evidence type="ECO:0000313" key="8">
    <source>
        <dbReference type="EMBL" id="PTU80405.1"/>
    </source>
</evidence>
<comment type="caution">
    <text evidence="8">The sequence shown here is derived from an EMBL/GenBank/DDBJ whole genome shotgun (WGS) entry which is preliminary data.</text>
</comment>
<evidence type="ECO:0000256" key="2">
    <source>
        <dbReference type="ARBA" id="ARBA00022801"/>
    </source>
</evidence>
<name>A0A2T5PRP3_ECTOL</name>
<protein>
    <submittedName>
        <fullName evidence="8">ATP-dependent helicase</fullName>
    </submittedName>
</protein>
<keyword evidence="9" id="KW-1185">Reference proteome</keyword>
<dbReference type="AlphaFoldDB" id="A0A2T5PRP3"/>
<keyword evidence="3 5" id="KW-0347">Helicase</keyword>
<keyword evidence="1 5" id="KW-0547">Nucleotide-binding</keyword>
<feature type="compositionally biased region" description="Acidic residues" evidence="6">
    <location>
        <begin position="492"/>
        <end position="502"/>
    </location>
</feature>
<dbReference type="InterPro" id="IPR000212">
    <property type="entry name" value="DNA_helicase_UvrD/REP"/>
</dbReference>
<dbReference type="GO" id="GO:0043138">
    <property type="term" value="F:3'-5' DNA helicase activity"/>
    <property type="evidence" value="ECO:0007669"/>
    <property type="project" value="TreeGrafter"/>
</dbReference>
<dbReference type="GO" id="GO:0005524">
    <property type="term" value="F:ATP binding"/>
    <property type="evidence" value="ECO:0007669"/>
    <property type="project" value="UniProtKB-UniRule"/>
</dbReference>
<dbReference type="Gene3D" id="3.40.50.300">
    <property type="entry name" value="P-loop containing nucleotide triphosphate hydrolases"/>
    <property type="match status" value="2"/>
</dbReference>
<evidence type="ECO:0000259" key="7">
    <source>
        <dbReference type="PROSITE" id="PS51198"/>
    </source>
</evidence>
<reference evidence="8 9" key="1">
    <citation type="submission" date="2018-04" db="EMBL/GenBank/DDBJ databases">
        <title>Pseudomonas sp. nov., isolated from mangrove soil.</title>
        <authorList>
            <person name="Chen C."/>
        </authorList>
    </citation>
    <scope>NUCLEOTIDE SEQUENCE [LARGE SCALE GENOMIC DNA]</scope>
    <source>
        <strain evidence="8 9">JCM 14246</strain>
    </source>
</reference>
<accession>A0A2T5PRP3</accession>
<dbReference type="EMBL" id="QASO01000022">
    <property type="protein sequence ID" value="PTU80405.1"/>
    <property type="molecule type" value="Genomic_DNA"/>
</dbReference>
<dbReference type="GO" id="GO:0003677">
    <property type="term" value="F:DNA binding"/>
    <property type="evidence" value="ECO:0007669"/>
    <property type="project" value="InterPro"/>
</dbReference>
<evidence type="ECO:0000256" key="6">
    <source>
        <dbReference type="SAM" id="MobiDB-lite"/>
    </source>
</evidence>
<feature type="binding site" evidence="5">
    <location>
        <begin position="37"/>
        <end position="44"/>
    </location>
    <ligand>
        <name>ATP</name>
        <dbReference type="ChEBI" id="CHEBI:30616"/>
    </ligand>
</feature>
<dbReference type="InterPro" id="IPR027417">
    <property type="entry name" value="P-loop_NTPase"/>
</dbReference>